<evidence type="ECO:0000313" key="2">
    <source>
        <dbReference type="Proteomes" id="UP000235347"/>
    </source>
</evidence>
<evidence type="ECO:0000313" key="1">
    <source>
        <dbReference type="EMBL" id="PMS19936.1"/>
    </source>
</evidence>
<dbReference type="Pfam" id="PF09476">
    <property type="entry name" value="Pilus_CpaD"/>
    <property type="match status" value="1"/>
</dbReference>
<dbReference type="PROSITE" id="PS51257">
    <property type="entry name" value="PROKAR_LIPOPROTEIN"/>
    <property type="match status" value="1"/>
</dbReference>
<reference evidence="1 2" key="1">
    <citation type="submission" date="2018-01" db="EMBL/GenBank/DDBJ databases">
        <title>Whole genome analyses suggest that Burkholderia sensu lato contains two further novel genera in the rhizoxinica-symbiotica group Mycetohabitans gen. nov., and Trinickia gen. nov.: implications for the evolution of diazotrophy and nodulation in the Burkholderiaceae.</title>
        <authorList>
            <person name="Estrada-de los Santos P."/>
            <person name="Palmer M."/>
            <person name="Chavez-Ramirez B."/>
            <person name="Beukes C."/>
            <person name="Steenkamp E.T."/>
            <person name="Hirsch A.M."/>
            <person name="Manyaka P."/>
            <person name="Maluk M."/>
            <person name="Lafos M."/>
            <person name="Crook M."/>
            <person name="Gross E."/>
            <person name="Simon M.F."/>
            <person name="Bueno dos Reis Junior F."/>
            <person name="Poole P.S."/>
            <person name="Venter S.N."/>
            <person name="James E.K."/>
        </authorList>
    </citation>
    <scope>NUCLEOTIDE SEQUENCE [LARGE SCALE GENOMIC DNA]</scope>
    <source>
        <strain evidence="1 2">GP25-8</strain>
    </source>
</reference>
<sequence length="138" mass="14328">MRFVHCAPSNPPASSKRILLRASTLLSVLLAGCLSSTPPIGMPDASVIGVQDGRAVPPDCEALATPTNFRDAGAARPTNAFGCATYRNLAAVLVRPDDLIAPRPFAGADAPVAASAVRRYETGKIPPLPTTDTSSFNK</sequence>
<protein>
    <recommendedName>
        <fullName evidence="3">Pilus assembly protein</fullName>
    </recommendedName>
</protein>
<dbReference type="InterPro" id="IPR019027">
    <property type="entry name" value="Pilus_biogenesis_CpaD-related"/>
</dbReference>
<evidence type="ECO:0008006" key="3">
    <source>
        <dbReference type="Google" id="ProtNLM"/>
    </source>
</evidence>
<dbReference type="Proteomes" id="UP000235347">
    <property type="component" value="Unassembled WGS sequence"/>
</dbReference>
<organism evidence="1 2">
    <name type="scientific">Trinickia soli</name>
    <dbReference type="NCBI Taxonomy" id="380675"/>
    <lineage>
        <taxon>Bacteria</taxon>
        <taxon>Pseudomonadati</taxon>
        <taxon>Pseudomonadota</taxon>
        <taxon>Betaproteobacteria</taxon>
        <taxon>Burkholderiales</taxon>
        <taxon>Burkholderiaceae</taxon>
        <taxon>Trinickia</taxon>
    </lineage>
</organism>
<gene>
    <name evidence="1" type="ORF">C0Z19_20975</name>
</gene>
<comment type="caution">
    <text evidence="1">The sequence shown here is derived from an EMBL/GenBank/DDBJ whole genome shotgun (WGS) entry which is preliminary data.</text>
</comment>
<dbReference type="RefSeq" id="WP_102611756.1">
    <property type="nucleotide sequence ID" value="NZ_CADIKD010000009.1"/>
</dbReference>
<dbReference type="AlphaFoldDB" id="A0A2N7VS09"/>
<proteinExistence type="predicted"/>
<keyword evidence="2" id="KW-1185">Reference proteome</keyword>
<dbReference type="EMBL" id="PNYB01000020">
    <property type="protein sequence ID" value="PMS19936.1"/>
    <property type="molecule type" value="Genomic_DNA"/>
</dbReference>
<accession>A0A2N7VS09</accession>
<name>A0A2N7VS09_9BURK</name>